<organism evidence="2 3">
    <name type="scientific">Frankia alni (strain DSM 45986 / CECT 9034 / ACN14a)</name>
    <dbReference type="NCBI Taxonomy" id="326424"/>
    <lineage>
        <taxon>Bacteria</taxon>
        <taxon>Bacillati</taxon>
        <taxon>Actinomycetota</taxon>
        <taxon>Actinomycetes</taxon>
        <taxon>Frankiales</taxon>
        <taxon>Frankiaceae</taxon>
        <taxon>Frankia</taxon>
    </lineage>
</organism>
<dbReference type="Proteomes" id="UP000000657">
    <property type="component" value="Chromosome"/>
</dbReference>
<dbReference type="KEGG" id="fal:FRAAL0218"/>
<evidence type="ECO:0000313" key="2">
    <source>
        <dbReference type="EMBL" id="CAJ58896.1"/>
    </source>
</evidence>
<feature type="region of interest" description="Disordered" evidence="1">
    <location>
        <begin position="62"/>
        <end position="131"/>
    </location>
</feature>
<name>Q0RU48_FRAAA</name>
<accession>Q0RU48</accession>
<protein>
    <submittedName>
        <fullName evidence="2">Uncharacterized protein</fullName>
    </submittedName>
</protein>
<dbReference type="EMBL" id="CT573213">
    <property type="protein sequence ID" value="CAJ58896.1"/>
    <property type="molecule type" value="Genomic_DNA"/>
</dbReference>
<feature type="region of interest" description="Disordered" evidence="1">
    <location>
        <begin position="145"/>
        <end position="193"/>
    </location>
</feature>
<dbReference type="STRING" id="326424.FRAAL0218"/>
<dbReference type="HOGENOM" id="CLU_1406938_0_0_11"/>
<dbReference type="AlphaFoldDB" id="Q0RU48"/>
<sequence length="193" mass="20572">MRGDVYELSWVATGASRVEIDGYGIHPPEGSTLVAFDGTVSRRLAARGPGGVSNRFSPPVWTLEPPDPRLPRRPNAGRALGRARPGSAVTTVPQVPRASELLADAAPPSPAGAGRGPGPADGGDPPRLAWQAANLRPSRWFWASRRRADGGGRGWGPPMWTLLPRRRPGRATPTDARRDTGKNRANRTGRQAS</sequence>
<evidence type="ECO:0000313" key="3">
    <source>
        <dbReference type="Proteomes" id="UP000000657"/>
    </source>
</evidence>
<evidence type="ECO:0000256" key="1">
    <source>
        <dbReference type="SAM" id="MobiDB-lite"/>
    </source>
</evidence>
<keyword evidence="3" id="KW-1185">Reference proteome</keyword>
<proteinExistence type="predicted"/>
<reference evidence="2 3" key="1">
    <citation type="journal article" date="2007" name="Genome Res.">
        <title>Genome characteristics of facultatively symbiotic Frankia sp. strains reflect host range and host plant biogeography.</title>
        <authorList>
            <person name="Normand P."/>
            <person name="Lapierre P."/>
            <person name="Tisa L.S."/>
            <person name="Gogarten J.P."/>
            <person name="Alloisio N."/>
            <person name="Bagnarol E."/>
            <person name="Bassi C.A."/>
            <person name="Berry A.M."/>
            <person name="Bickhart D.M."/>
            <person name="Choisne N."/>
            <person name="Couloux A."/>
            <person name="Cournoyer B."/>
            <person name="Cruveiller S."/>
            <person name="Daubin V."/>
            <person name="Demange N."/>
            <person name="Francino M.P."/>
            <person name="Goltsman E."/>
            <person name="Huang Y."/>
            <person name="Kopp O.R."/>
            <person name="Labarre L."/>
            <person name="Lapidus A."/>
            <person name="Lavire C."/>
            <person name="Marechal J."/>
            <person name="Martinez M."/>
            <person name="Mastronunzio J.E."/>
            <person name="Mullin B.C."/>
            <person name="Niemann J."/>
            <person name="Pujic P."/>
            <person name="Rawnsley T."/>
            <person name="Rouy Z."/>
            <person name="Schenowitz C."/>
            <person name="Sellstedt A."/>
            <person name="Tavares F."/>
            <person name="Tomkins J.P."/>
            <person name="Vallenet D."/>
            <person name="Valverde C."/>
            <person name="Wall L.G."/>
            <person name="Wang Y."/>
            <person name="Medigue C."/>
            <person name="Benson D.R."/>
        </authorList>
    </citation>
    <scope>NUCLEOTIDE SEQUENCE [LARGE SCALE GENOMIC DNA]</scope>
    <source>
        <strain evidence="3">DSM 45986 / CECT 9034 / ACN14a</strain>
    </source>
</reference>
<gene>
    <name evidence="2" type="ordered locus">FRAAL0218</name>
</gene>